<evidence type="ECO:0000313" key="2">
    <source>
        <dbReference type="Proteomes" id="UP000038040"/>
    </source>
</evidence>
<gene>
    <name evidence="1" type="ORF">DME_LOCUS3584</name>
</gene>
<proteinExistence type="predicted"/>
<dbReference type="EMBL" id="UYYG01000153">
    <property type="protein sequence ID" value="VDN53611.1"/>
    <property type="molecule type" value="Genomic_DNA"/>
</dbReference>
<name>A0A0N4UPZ5_DRAME</name>
<sequence length="232" mass="27020">MCEFMQNKASFMRKGFNRFAFNIDRIIAKYSQKRNETIFIDMNTMTVILLIKLYFLFTKGIESKWFYGKVWSFILLKSTAKAPYNFNKYAEQTLIRHFGNSVLSAPSNIELDDPEDFREAQKLDQEFEQSFSALNSSRLKCELFVPSQVIGTNQRKSMRLREKLRLPHTPKVNPCFDGCRRTGVNDLSRILDGEAFFTVDSFVIPRISQPYVFGAPVHENHENEQLLVNTTL</sequence>
<dbReference type="Proteomes" id="UP000274756">
    <property type="component" value="Unassembled WGS sequence"/>
</dbReference>
<reference evidence="4" key="1">
    <citation type="submission" date="2017-02" db="UniProtKB">
        <authorList>
            <consortium name="WormBaseParasite"/>
        </authorList>
    </citation>
    <scope>IDENTIFICATION</scope>
</reference>
<evidence type="ECO:0000313" key="4">
    <source>
        <dbReference type="WBParaSite" id="DME_0001005701-mRNA-1"/>
    </source>
</evidence>
<protein>
    <submittedName>
        <fullName evidence="1 4">Uncharacterized protein</fullName>
    </submittedName>
</protein>
<reference evidence="1 3" key="2">
    <citation type="submission" date="2018-11" db="EMBL/GenBank/DDBJ databases">
        <authorList>
            <consortium name="Pathogen Informatics"/>
        </authorList>
    </citation>
    <scope>NUCLEOTIDE SEQUENCE [LARGE SCALE GENOMIC DNA]</scope>
</reference>
<evidence type="ECO:0000313" key="3">
    <source>
        <dbReference type="Proteomes" id="UP000274756"/>
    </source>
</evidence>
<dbReference type="Proteomes" id="UP000038040">
    <property type="component" value="Unplaced"/>
</dbReference>
<evidence type="ECO:0000313" key="1">
    <source>
        <dbReference type="EMBL" id="VDN53611.1"/>
    </source>
</evidence>
<accession>A0A0N4UPZ5</accession>
<dbReference type="WBParaSite" id="DME_0001005701-mRNA-1">
    <property type="protein sequence ID" value="DME_0001005701-mRNA-1"/>
    <property type="gene ID" value="DME_0001005701"/>
</dbReference>
<keyword evidence="3" id="KW-1185">Reference proteome</keyword>
<dbReference type="AlphaFoldDB" id="A0A0N4UPZ5"/>
<organism evidence="2 4">
    <name type="scientific">Dracunculus medinensis</name>
    <name type="common">Guinea worm</name>
    <dbReference type="NCBI Taxonomy" id="318479"/>
    <lineage>
        <taxon>Eukaryota</taxon>
        <taxon>Metazoa</taxon>
        <taxon>Ecdysozoa</taxon>
        <taxon>Nematoda</taxon>
        <taxon>Chromadorea</taxon>
        <taxon>Rhabditida</taxon>
        <taxon>Spirurina</taxon>
        <taxon>Dracunculoidea</taxon>
        <taxon>Dracunculidae</taxon>
        <taxon>Dracunculus</taxon>
    </lineage>
</organism>